<evidence type="ECO:0000313" key="2">
    <source>
        <dbReference type="Proteomes" id="UP000008148"/>
    </source>
</evidence>
<sequence length="138" mass="15589">MQYGWKEEEQGMVVDRLRTELLNKLINARIDLAAYLQLRKAKGYMSVSESDHLRDNFFELNRGLHDKSLLQGLHLDQEEWNALHRAEGALAAAAVCLMSGHHDCPTFIAVNAEKLENCLTTLTLSIQSLKAQSPLEQV</sequence>
<dbReference type="HOGENOM" id="CLU_161265_0_0_6"/>
<evidence type="ECO:0000313" key="1">
    <source>
        <dbReference type="EMBL" id="ABV13395.1"/>
    </source>
</evidence>
<gene>
    <name evidence="1" type="ordered locus">CKO_02273</name>
</gene>
<dbReference type="InterPro" id="IPR020359">
    <property type="entry name" value="Biofilm_regulator_BssR"/>
</dbReference>
<dbReference type="STRING" id="290338.CKO_02273"/>
<dbReference type="Pfam" id="PF10799">
    <property type="entry name" value="YliH"/>
    <property type="match status" value="1"/>
</dbReference>
<dbReference type="AlphaFoldDB" id="A8AIT2"/>
<accession>A8AIT2</accession>
<proteinExistence type="predicted"/>
<dbReference type="KEGG" id="cko:CKO_02273"/>
<keyword evidence="2" id="KW-1185">Reference proteome</keyword>
<evidence type="ECO:0008006" key="3">
    <source>
        <dbReference type="Google" id="ProtNLM"/>
    </source>
</evidence>
<protein>
    <recommendedName>
        <fullName evidence="3">Biofilm formation regulatory protein BssR</fullName>
    </recommendedName>
</protein>
<dbReference type="Proteomes" id="UP000008148">
    <property type="component" value="Chromosome"/>
</dbReference>
<organism evidence="1 2">
    <name type="scientific">Citrobacter koseri (strain ATCC BAA-895 / CDC 4225-83 / SGSC4696)</name>
    <dbReference type="NCBI Taxonomy" id="290338"/>
    <lineage>
        <taxon>Bacteria</taxon>
        <taxon>Pseudomonadati</taxon>
        <taxon>Pseudomonadota</taxon>
        <taxon>Gammaproteobacteria</taxon>
        <taxon>Enterobacterales</taxon>
        <taxon>Enterobacteriaceae</taxon>
        <taxon>Citrobacter</taxon>
    </lineage>
</organism>
<dbReference type="NCBIfam" id="NF008959">
    <property type="entry name" value="PRK12302.1"/>
    <property type="match status" value="1"/>
</dbReference>
<reference evidence="1 2" key="1">
    <citation type="submission" date="2007-08" db="EMBL/GenBank/DDBJ databases">
        <authorList>
            <consortium name="The Citrobacter koseri Genome Sequencing Project"/>
            <person name="McClelland M."/>
            <person name="Sanderson E.K."/>
            <person name="Porwollik S."/>
            <person name="Spieth J."/>
            <person name="Clifton W.S."/>
            <person name="Latreille P."/>
            <person name="Courtney L."/>
            <person name="Wang C."/>
            <person name="Pepin K."/>
            <person name="Bhonagiri V."/>
            <person name="Nash W."/>
            <person name="Johnson M."/>
            <person name="Thiruvilangam P."/>
            <person name="Wilson R."/>
        </authorList>
    </citation>
    <scope>NUCLEOTIDE SEQUENCE [LARGE SCALE GENOMIC DNA]</scope>
    <source>
        <strain evidence="2">ATCC BAA-895 / CDC 4225-83 / SGSC4696</strain>
    </source>
</reference>
<name>A8AIT2_CITK8</name>
<dbReference type="EMBL" id="CP000822">
    <property type="protein sequence ID" value="ABV13395.1"/>
    <property type="molecule type" value="Genomic_DNA"/>
</dbReference>